<dbReference type="Gene3D" id="1.10.287.110">
    <property type="entry name" value="DnaJ domain"/>
    <property type="match status" value="1"/>
</dbReference>
<feature type="compositionally biased region" description="Polar residues" evidence="1">
    <location>
        <begin position="100"/>
        <end position="123"/>
    </location>
</feature>
<dbReference type="InterPro" id="IPR018253">
    <property type="entry name" value="DnaJ_domain_CS"/>
</dbReference>
<dbReference type="GeneID" id="108018859"/>
<dbReference type="SMART" id="SM00271">
    <property type="entry name" value="DnaJ"/>
    <property type="match status" value="1"/>
</dbReference>
<sequence>MSQDFHKMLGLRRGATEYAIRRAYRKLALRFHRDNNHHSHAAKRFEQVAEAFDALSDKRKRDLFDTPGEMGLQRRRCFFLCYQYQSDPYATFAKVFGSRNAPSETSENPNMKKNKQNILLSSY</sequence>
<proteinExistence type="predicted"/>
<protein>
    <submittedName>
        <fullName evidence="4">DnaJ protein homolog 1</fullName>
    </submittedName>
</protein>
<dbReference type="SUPFAM" id="SSF46565">
    <property type="entry name" value="Chaperone J-domain"/>
    <property type="match status" value="1"/>
</dbReference>
<evidence type="ECO:0000259" key="2">
    <source>
        <dbReference type="PROSITE" id="PS50076"/>
    </source>
</evidence>
<dbReference type="Pfam" id="PF00226">
    <property type="entry name" value="DnaJ"/>
    <property type="match status" value="1"/>
</dbReference>
<dbReference type="PANTHER" id="PTHR43908">
    <property type="entry name" value="AT29763P-RELATED"/>
    <property type="match status" value="1"/>
</dbReference>
<keyword evidence="3" id="KW-1185">Reference proteome</keyword>
<dbReference type="Proteomes" id="UP001652628">
    <property type="component" value="Chromosome X"/>
</dbReference>
<evidence type="ECO:0000256" key="1">
    <source>
        <dbReference type="SAM" id="MobiDB-lite"/>
    </source>
</evidence>
<dbReference type="InterPro" id="IPR001623">
    <property type="entry name" value="DnaJ_domain"/>
</dbReference>
<reference evidence="4" key="1">
    <citation type="submission" date="2025-08" db="UniProtKB">
        <authorList>
            <consortium name="RefSeq"/>
        </authorList>
    </citation>
    <scope>IDENTIFICATION</scope>
</reference>
<feature type="domain" description="J" evidence="2">
    <location>
        <begin position="4"/>
        <end position="68"/>
    </location>
</feature>
<dbReference type="PROSITE" id="PS50076">
    <property type="entry name" value="DNAJ_2"/>
    <property type="match status" value="1"/>
</dbReference>
<dbReference type="PROSITE" id="PS00636">
    <property type="entry name" value="DNAJ_1"/>
    <property type="match status" value="1"/>
</dbReference>
<name>A0ABM4TTR8_DROSZ</name>
<gene>
    <name evidence="4" type="primary">LOC108018859</name>
</gene>
<evidence type="ECO:0000313" key="4">
    <source>
        <dbReference type="RefSeq" id="XP_070853376.1"/>
    </source>
</evidence>
<dbReference type="InterPro" id="IPR051100">
    <property type="entry name" value="DnaJ_subfamily_B/C"/>
</dbReference>
<accession>A0ABM4TTR8</accession>
<dbReference type="PRINTS" id="PR00625">
    <property type="entry name" value="JDOMAIN"/>
</dbReference>
<dbReference type="CDD" id="cd06257">
    <property type="entry name" value="DnaJ"/>
    <property type="match status" value="1"/>
</dbReference>
<dbReference type="PANTHER" id="PTHR43908:SF3">
    <property type="entry name" value="AT29763P-RELATED"/>
    <property type="match status" value="1"/>
</dbReference>
<feature type="region of interest" description="Disordered" evidence="1">
    <location>
        <begin position="99"/>
        <end position="123"/>
    </location>
</feature>
<dbReference type="InterPro" id="IPR036869">
    <property type="entry name" value="J_dom_sf"/>
</dbReference>
<organism evidence="3 4">
    <name type="scientific">Drosophila suzukii</name>
    <name type="common">Spotted-wing drosophila fruit fly</name>
    <dbReference type="NCBI Taxonomy" id="28584"/>
    <lineage>
        <taxon>Eukaryota</taxon>
        <taxon>Metazoa</taxon>
        <taxon>Ecdysozoa</taxon>
        <taxon>Arthropoda</taxon>
        <taxon>Hexapoda</taxon>
        <taxon>Insecta</taxon>
        <taxon>Pterygota</taxon>
        <taxon>Neoptera</taxon>
        <taxon>Endopterygota</taxon>
        <taxon>Diptera</taxon>
        <taxon>Brachycera</taxon>
        <taxon>Muscomorpha</taxon>
        <taxon>Ephydroidea</taxon>
        <taxon>Drosophilidae</taxon>
        <taxon>Drosophila</taxon>
        <taxon>Sophophora</taxon>
    </lineage>
</organism>
<dbReference type="RefSeq" id="XP_070853376.1">
    <property type="nucleotide sequence ID" value="XM_070997275.1"/>
</dbReference>
<evidence type="ECO:0000313" key="3">
    <source>
        <dbReference type="Proteomes" id="UP001652628"/>
    </source>
</evidence>